<dbReference type="PANTHER" id="PTHR43130:SF15">
    <property type="entry name" value="THIJ_PFPI FAMILY PROTEIN (AFU_ORTHOLOGUE AFUA_5G14240)"/>
    <property type="match status" value="1"/>
</dbReference>
<sequence length="298" mass="32423">MMIRSRSIAISILSKRRTTAAQASFSCARRFSQSSTIMAQNNQRPSGSELHAFMNDDHQAQFQSANPRPGKPVNFGIVVFPAFQALDAFGPLDALNLLSRSYDMNLYTIAETLDPVSTKIIPGAQKQPGAIPATGPEELASDFGQTILPTHTFQTCPPLDVLIVPGGQGTRYAGIRSAIDFVRDRFPELQYLITVCTGSGVAARAGVLDGRRATTNKISWESTIALRPEVNWVHRARWVQDGNVWTSSGISAGIDVTFAWIGAVYGKDVAKNVAKRMEYTPVEDANDDPFADLSSSKK</sequence>
<dbReference type="EMBL" id="WIGN01000426">
    <property type="protein sequence ID" value="KAF6793737.1"/>
    <property type="molecule type" value="Genomic_DNA"/>
</dbReference>
<dbReference type="AlphaFoldDB" id="A0A8H6MKU3"/>
<dbReference type="InterPro" id="IPR029062">
    <property type="entry name" value="Class_I_gatase-like"/>
</dbReference>
<dbReference type="InterPro" id="IPR002818">
    <property type="entry name" value="DJ-1/PfpI"/>
</dbReference>
<dbReference type="Gene3D" id="3.40.50.880">
    <property type="match status" value="1"/>
</dbReference>
<comment type="caution">
    <text evidence="2">The sequence shown here is derived from an EMBL/GenBank/DDBJ whole genome shotgun (WGS) entry which is preliminary data.</text>
</comment>
<evidence type="ECO:0000313" key="2">
    <source>
        <dbReference type="EMBL" id="KAF6793737.1"/>
    </source>
</evidence>
<accession>A0A8H6MKU3</accession>
<dbReference type="PANTHER" id="PTHR43130">
    <property type="entry name" value="ARAC-FAMILY TRANSCRIPTIONAL REGULATOR"/>
    <property type="match status" value="1"/>
</dbReference>
<gene>
    <name evidence="2" type="ORF">CSOJ01_13865</name>
</gene>
<dbReference type="Proteomes" id="UP000652219">
    <property type="component" value="Unassembled WGS sequence"/>
</dbReference>
<keyword evidence="3" id="KW-1185">Reference proteome</keyword>
<evidence type="ECO:0000259" key="1">
    <source>
        <dbReference type="Pfam" id="PF01965"/>
    </source>
</evidence>
<dbReference type="InterPro" id="IPR052158">
    <property type="entry name" value="INH-QAR"/>
</dbReference>
<evidence type="ECO:0000313" key="3">
    <source>
        <dbReference type="Proteomes" id="UP000652219"/>
    </source>
</evidence>
<organism evidence="2 3">
    <name type="scientific">Colletotrichum sojae</name>
    <dbReference type="NCBI Taxonomy" id="2175907"/>
    <lineage>
        <taxon>Eukaryota</taxon>
        <taxon>Fungi</taxon>
        <taxon>Dikarya</taxon>
        <taxon>Ascomycota</taxon>
        <taxon>Pezizomycotina</taxon>
        <taxon>Sordariomycetes</taxon>
        <taxon>Hypocreomycetidae</taxon>
        <taxon>Glomerellales</taxon>
        <taxon>Glomerellaceae</taxon>
        <taxon>Colletotrichum</taxon>
        <taxon>Colletotrichum orchidearum species complex</taxon>
    </lineage>
</organism>
<dbReference type="Pfam" id="PF01965">
    <property type="entry name" value="DJ-1_PfpI"/>
    <property type="match status" value="1"/>
</dbReference>
<protein>
    <submittedName>
        <fullName evidence="2">Dj-1 family protein</fullName>
    </submittedName>
</protein>
<name>A0A8H6MKU3_9PEZI</name>
<proteinExistence type="predicted"/>
<feature type="domain" description="DJ-1/PfpI" evidence="1">
    <location>
        <begin position="79"/>
        <end position="259"/>
    </location>
</feature>
<dbReference type="CDD" id="cd03139">
    <property type="entry name" value="GATase1_PfpI_2"/>
    <property type="match status" value="1"/>
</dbReference>
<reference evidence="2 3" key="1">
    <citation type="journal article" date="2020" name="Phytopathology">
        <title>Genome Sequence Resources of Colletotrichum truncatum, C. plurivorum, C. musicola, and C. sojae: Four Species Pathogenic to Soybean (Glycine max).</title>
        <authorList>
            <person name="Rogerio F."/>
            <person name="Boufleur T.R."/>
            <person name="Ciampi-Guillardi M."/>
            <person name="Sukno S.A."/>
            <person name="Thon M.R."/>
            <person name="Massola Junior N.S."/>
            <person name="Baroncelli R."/>
        </authorList>
    </citation>
    <scope>NUCLEOTIDE SEQUENCE [LARGE SCALE GENOMIC DNA]</scope>
    <source>
        <strain evidence="2 3">LFN0009</strain>
    </source>
</reference>
<dbReference type="SUPFAM" id="SSF52317">
    <property type="entry name" value="Class I glutamine amidotransferase-like"/>
    <property type="match status" value="1"/>
</dbReference>